<feature type="transmembrane region" description="Helical" evidence="1">
    <location>
        <begin position="81"/>
        <end position="99"/>
    </location>
</feature>
<feature type="transmembrane region" description="Helical" evidence="1">
    <location>
        <begin position="36"/>
        <end position="55"/>
    </location>
</feature>
<evidence type="ECO:0000313" key="3">
    <source>
        <dbReference type="Proteomes" id="UP000285274"/>
    </source>
</evidence>
<sequence length="101" mass="11301">MKFTILILFLCLSTYIPRMLPALFMDKIQVSKKVNIFLQLIPYTAMASLIFPAILYVDENVWIGIIASVVAVIVALKKLPVIGVVLASVISCVIFYMFMLS</sequence>
<dbReference type="InterPro" id="IPR008407">
    <property type="entry name" value="Brnchd-chn_aa_trnsp_AzlD"/>
</dbReference>
<name>A0A412JAG2_9FIRM</name>
<organism evidence="2 3">
    <name type="scientific">Holdemanella biformis</name>
    <dbReference type="NCBI Taxonomy" id="1735"/>
    <lineage>
        <taxon>Bacteria</taxon>
        <taxon>Bacillati</taxon>
        <taxon>Bacillota</taxon>
        <taxon>Erysipelotrichia</taxon>
        <taxon>Erysipelotrichales</taxon>
        <taxon>Erysipelotrichaceae</taxon>
        <taxon>Holdemanella</taxon>
    </lineage>
</organism>
<proteinExistence type="predicted"/>
<evidence type="ECO:0000313" key="2">
    <source>
        <dbReference type="EMBL" id="RGS49308.1"/>
    </source>
</evidence>
<protein>
    <submittedName>
        <fullName evidence="2">AzlD domain-containing protein</fullName>
    </submittedName>
</protein>
<gene>
    <name evidence="2" type="ORF">DWX92_01085</name>
</gene>
<reference evidence="2 3" key="1">
    <citation type="submission" date="2018-08" db="EMBL/GenBank/DDBJ databases">
        <title>A genome reference for cultivated species of the human gut microbiota.</title>
        <authorList>
            <person name="Zou Y."/>
            <person name="Xue W."/>
            <person name="Luo G."/>
        </authorList>
    </citation>
    <scope>NUCLEOTIDE SEQUENCE [LARGE SCALE GENOMIC DNA]</scope>
    <source>
        <strain evidence="2 3">AF22-10AC</strain>
    </source>
</reference>
<comment type="caution">
    <text evidence="2">The sequence shown here is derived from an EMBL/GenBank/DDBJ whole genome shotgun (WGS) entry which is preliminary data.</text>
</comment>
<dbReference type="Pfam" id="PF05437">
    <property type="entry name" value="AzlD"/>
    <property type="match status" value="1"/>
</dbReference>
<dbReference type="AlphaFoldDB" id="A0A412JAG2"/>
<evidence type="ECO:0000256" key="1">
    <source>
        <dbReference type="SAM" id="Phobius"/>
    </source>
</evidence>
<keyword evidence="1" id="KW-0472">Membrane</keyword>
<keyword evidence="1" id="KW-1133">Transmembrane helix</keyword>
<feature type="transmembrane region" description="Helical" evidence="1">
    <location>
        <begin position="6"/>
        <end position="24"/>
    </location>
</feature>
<feature type="transmembrane region" description="Helical" evidence="1">
    <location>
        <begin position="61"/>
        <end position="76"/>
    </location>
</feature>
<keyword evidence="1" id="KW-0812">Transmembrane</keyword>
<dbReference type="Proteomes" id="UP000285274">
    <property type="component" value="Unassembled WGS sequence"/>
</dbReference>
<accession>A0A412JAG2</accession>
<dbReference type="EMBL" id="QRVM01000002">
    <property type="protein sequence ID" value="RGS49308.1"/>
    <property type="molecule type" value="Genomic_DNA"/>
</dbReference>
<dbReference type="RefSeq" id="WP_118318822.1">
    <property type="nucleotide sequence ID" value="NZ_QRVM01000002.1"/>
</dbReference>